<keyword evidence="2" id="KW-1185">Reference proteome</keyword>
<evidence type="ECO:0000313" key="1">
    <source>
        <dbReference type="EMBL" id="MCK0531466.1"/>
    </source>
</evidence>
<organism evidence="1 2">
    <name type="scientific">Sphingobium agri</name>
    <dbReference type="NCBI Taxonomy" id="2933566"/>
    <lineage>
        <taxon>Bacteria</taxon>
        <taxon>Pseudomonadati</taxon>
        <taxon>Pseudomonadota</taxon>
        <taxon>Alphaproteobacteria</taxon>
        <taxon>Sphingomonadales</taxon>
        <taxon>Sphingomonadaceae</taxon>
        <taxon>Sphingobium</taxon>
    </lineage>
</organism>
<accession>A0ABT0DWI9</accession>
<dbReference type="Proteomes" id="UP001203512">
    <property type="component" value="Unassembled WGS sequence"/>
</dbReference>
<dbReference type="EMBL" id="JALKHS010000006">
    <property type="protein sequence ID" value="MCK0531466.1"/>
    <property type="molecule type" value="Genomic_DNA"/>
</dbReference>
<comment type="caution">
    <text evidence="1">The sequence shown here is derived from an EMBL/GenBank/DDBJ whole genome shotgun (WGS) entry which is preliminary data.</text>
</comment>
<reference evidence="1 2" key="1">
    <citation type="submission" date="2022-04" db="EMBL/GenBank/DDBJ databases">
        <authorList>
            <person name="Huq M.A."/>
        </authorList>
    </citation>
    <scope>NUCLEOTIDE SEQUENCE [LARGE SCALE GENOMIC DNA]</scope>
    <source>
        <strain evidence="1 2">MAH-33</strain>
    </source>
</reference>
<sequence>MTAQTAITARTETSPPIRWSEPSLPAKLDALLEENRSFTDLPVVGPVSAAHLREYVASCQPPMPAREQIERMIGRIAVMMPSPKLTDKEAAERLSLYGRALSVHALPDLHAAFDVIVRTCRFFPTVAEIEAIIAPIKGRRTRREGTARMILLKHEREWSEPQENLTADEAQLLGSILADPMGKNEGASA</sequence>
<name>A0ABT0DWI9_9SPHN</name>
<gene>
    <name evidence="1" type="ORF">MU848_07700</name>
</gene>
<evidence type="ECO:0000313" key="2">
    <source>
        <dbReference type="Proteomes" id="UP001203512"/>
    </source>
</evidence>
<dbReference type="RefSeq" id="WP_247231083.1">
    <property type="nucleotide sequence ID" value="NZ_JALKHS010000006.1"/>
</dbReference>
<protein>
    <submittedName>
        <fullName evidence="1">Uncharacterized protein</fullName>
    </submittedName>
</protein>
<proteinExistence type="predicted"/>